<gene>
    <name evidence="1" type="ORF">KME60_12215</name>
</gene>
<dbReference type="Gene3D" id="3.40.50.10320">
    <property type="entry name" value="LmbE-like"/>
    <property type="match status" value="1"/>
</dbReference>
<evidence type="ECO:0000313" key="1">
    <source>
        <dbReference type="EMBL" id="MBW4668154.1"/>
    </source>
</evidence>
<dbReference type="GO" id="GO:0016811">
    <property type="term" value="F:hydrolase activity, acting on carbon-nitrogen (but not peptide) bonds, in linear amides"/>
    <property type="evidence" value="ECO:0007669"/>
    <property type="project" value="TreeGrafter"/>
</dbReference>
<sequence length="258" mass="29521">MKTKINTVQKNINLREFISSKLRQIYCTILFNWILHIKSKQIAVTEKTAIVFAPHQDDETFGCGGMIAIKRAKKVPVNVVFLTDGKRSIPEWIKPEEIIKIRQEEALTALNILGVAASATHFLGHGDATLTQLSHEERRLIITQLSELLKAYKPEEIYLPHRKDRHLDHEATYNLVKDAIALSNLNVEIFQYPVWILWQNPLSSNLKLQEISGSYCISIHTVQDQKKQAIASYKSQITTLPPGFLTRFLSPYEIFIKS</sequence>
<dbReference type="EMBL" id="JAHHGZ010000011">
    <property type="protein sequence ID" value="MBW4668154.1"/>
    <property type="molecule type" value="Genomic_DNA"/>
</dbReference>
<dbReference type="AlphaFoldDB" id="A0A951QKQ3"/>
<dbReference type="PANTHER" id="PTHR12993">
    <property type="entry name" value="N-ACETYLGLUCOSAMINYL-PHOSPHATIDYLINOSITOL DE-N-ACETYLASE-RELATED"/>
    <property type="match status" value="1"/>
</dbReference>
<comment type="caution">
    <text evidence="1">The sequence shown here is derived from an EMBL/GenBank/DDBJ whole genome shotgun (WGS) entry which is preliminary data.</text>
</comment>
<proteinExistence type="predicted"/>
<evidence type="ECO:0000313" key="2">
    <source>
        <dbReference type="Proteomes" id="UP000729701"/>
    </source>
</evidence>
<dbReference type="SUPFAM" id="SSF102588">
    <property type="entry name" value="LmbE-like"/>
    <property type="match status" value="1"/>
</dbReference>
<dbReference type="InterPro" id="IPR003737">
    <property type="entry name" value="GlcNAc_PI_deacetylase-related"/>
</dbReference>
<dbReference type="PANTHER" id="PTHR12993:SF29">
    <property type="entry name" value="BLR3841 PROTEIN"/>
    <property type="match status" value="1"/>
</dbReference>
<dbReference type="InterPro" id="IPR024078">
    <property type="entry name" value="LmbE-like_dom_sf"/>
</dbReference>
<name>A0A951QKQ3_9CYAN</name>
<reference evidence="1" key="1">
    <citation type="submission" date="2021-05" db="EMBL/GenBank/DDBJ databases">
        <authorList>
            <person name="Pietrasiak N."/>
            <person name="Ward R."/>
            <person name="Stajich J.E."/>
            <person name="Kurbessoian T."/>
        </authorList>
    </citation>
    <scope>NUCLEOTIDE SEQUENCE</scope>
    <source>
        <strain evidence="1">GSE-NOS-MK-12-04C</strain>
    </source>
</reference>
<dbReference type="Pfam" id="PF02585">
    <property type="entry name" value="PIG-L"/>
    <property type="match status" value="1"/>
</dbReference>
<dbReference type="Proteomes" id="UP000729701">
    <property type="component" value="Unassembled WGS sequence"/>
</dbReference>
<protein>
    <submittedName>
        <fullName evidence="1">PIG-L family deacetylase</fullName>
    </submittedName>
</protein>
<reference evidence="1" key="2">
    <citation type="journal article" date="2022" name="Microbiol. Resour. Announc.">
        <title>Metagenome Sequencing to Explore Phylogenomics of Terrestrial Cyanobacteria.</title>
        <authorList>
            <person name="Ward R.D."/>
            <person name="Stajich J.E."/>
            <person name="Johansen J.R."/>
            <person name="Huntemann M."/>
            <person name="Clum A."/>
            <person name="Foster B."/>
            <person name="Foster B."/>
            <person name="Roux S."/>
            <person name="Palaniappan K."/>
            <person name="Varghese N."/>
            <person name="Mukherjee S."/>
            <person name="Reddy T.B.K."/>
            <person name="Daum C."/>
            <person name="Copeland A."/>
            <person name="Chen I.A."/>
            <person name="Ivanova N.N."/>
            <person name="Kyrpides N.C."/>
            <person name="Shapiro N."/>
            <person name="Eloe-Fadrosh E.A."/>
            <person name="Pietrasiak N."/>
        </authorList>
    </citation>
    <scope>NUCLEOTIDE SEQUENCE</scope>
    <source>
        <strain evidence="1">GSE-NOS-MK-12-04C</strain>
    </source>
</reference>
<organism evidence="1 2">
    <name type="scientific">Cyanomargarita calcarea GSE-NOS-MK-12-04C</name>
    <dbReference type="NCBI Taxonomy" id="2839659"/>
    <lineage>
        <taxon>Bacteria</taxon>
        <taxon>Bacillati</taxon>
        <taxon>Cyanobacteriota</taxon>
        <taxon>Cyanophyceae</taxon>
        <taxon>Nostocales</taxon>
        <taxon>Cyanomargaritaceae</taxon>
        <taxon>Cyanomargarita</taxon>
    </lineage>
</organism>
<accession>A0A951QKQ3</accession>